<dbReference type="OrthoDB" id="4122617at2"/>
<evidence type="ECO:0000313" key="3">
    <source>
        <dbReference type="EMBL" id="KMS74230.1"/>
    </source>
</evidence>
<dbReference type="EMBL" id="LFNT01000014">
    <property type="protein sequence ID" value="KMS74230.1"/>
    <property type="molecule type" value="Genomic_DNA"/>
</dbReference>
<proteinExistence type="predicted"/>
<feature type="transmembrane region" description="Helical" evidence="2">
    <location>
        <begin position="47"/>
        <end position="66"/>
    </location>
</feature>
<organism evidence="3 4">
    <name type="scientific">Streptomyces viridochromogenes</name>
    <dbReference type="NCBI Taxonomy" id="1938"/>
    <lineage>
        <taxon>Bacteria</taxon>
        <taxon>Bacillati</taxon>
        <taxon>Actinomycetota</taxon>
        <taxon>Actinomycetes</taxon>
        <taxon>Kitasatosporales</taxon>
        <taxon>Streptomycetaceae</taxon>
        <taxon>Streptomyces</taxon>
    </lineage>
</organism>
<keyword evidence="2" id="KW-0812">Transmembrane</keyword>
<dbReference type="PATRIC" id="fig|1938.3.peg.8592"/>
<name>A0A0J8C8L1_STRVR</name>
<evidence type="ECO:0000256" key="2">
    <source>
        <dbReference type="SAM" id="Phobius"/>
    </source>
</evidence>
<reference evidence="3 4" key="1">
    <citation type="submission" date="2015-06" db="EMBL/GenBank/DDBJ databases">
        <authorList>
            <person name="Ju K.-S."/>
            <person name="Doroghazi J.R."/>
            <person name="Metcalf W.W."/>
        </authorList>
    </citation>
    <scope>NUCLEOTIDE SEQUENCE [LARGE SCALE GENOMIC DNA]</scope>
    <source>
        <strain evidence="3 4">NRRL 3414</strain>
    </source>
</reference>
<comment type="caution">
    <text evidence="3">The sequence shown here is derived from an EMBL/GenBank/DDBJ whole genome shotgun (WGS) entry which is preliminary data.</text>
</comment>
<feature type="region of interest" description="Disordered" evidence="1">
    <location>
        <begin position="77"/>
        <end position="97"/>
    </location>
</feature>
<keyword evidence="2" id="KW-1133">Transmembrane helix</keyword>
<accession>A0A0J8C8L1</accession>
<feature type="transmembrane region" description="Helical" evidence="2">
    <location>
        <begin position="12"/>
        <end position="35"/>
    </location>
</feature>
<dbReference type="AlphaFoldDB" id="A0A0J8C8L1"/>
<protein>
    <submittedName>
        <fullName evidence="3">Uncharacterized protein</fullName>
    </submittedName>
</protein>
<dbReference type="Proteomes" id="UP000037432">
    <property type="component" value="Unassembled WGS sequence"/>
</dbReference>
<feature type="compositionally biased region" description="Low complexity" evidence="1">
    <location>
        <begin position="80"/>
        <end position="90"/>
    </location>
</feature>
<gene>
    <name evidence="3" type="ORF">ACM01_15040</name>
</gene>
<sequence length="213" mass="22624">MGKTTRSIPARLGAIAVEALDGLAMFAAAGVGGWVVFYVPDTPTPEIAVSAGVFGLAFALGVHEALDSFMSSLRALTRTSPSPSAPSGGPHTQEQEEGLPTNAEELMDRLSEAARAGAAREAARYSGKVDPAGSLLDKPRLWVGVDGTSAVFPLVDGAYLLYRQVEGKNFPTHEYAFVTEAEDEPVRVTSLEQVRDLVQQHITCEQEEKPVAV</sequence>
<dbReference type="RefSeq" id="WP_048581706.1">
    <property type="nucleotide sequence ID" value="NZ_LFNT01000014.1"/>
</dbReference>
<keyword evidence="2" id="KW-0472">Membrane</keyword>
<evidence type="ECO:0000313" key="4">
    <source>
        <dbReference type="Proteomes" id="UP000037432"/>
    </source>
</evidence>
<evidence type="ECO:0000256" key="1">
    <source>
        <dbReference type="SAM" id="MobiDB-lite"/>
    </source>
</evidence>